<dbReference type="SUPFAM" id="SSF109998">
    <property type="entry name" value="Triger factor/SurA peptide-binding domain-like"/>
    <property type="match status" value="1"/>
</dbReference>
<feature type="transmembrane region" description="Helical" evidence="2">
    <location>
        <begin position="27"/>
        <end position="52"/>
    </location>
</feature>
<evidence type="ECO:0000313" key="4">
    <source>
        <dbReference type="EMBL" id="PMP83140.1"/>
    </source>
</evidence>
<dbReference type="PANTHER" id="PTHR47245:SF2">
    <property type="entry name" value="PEPTIDYL-PROLYL CIS-TRANS ISOMERASE HP_0175-RELATED"/>
    <property type="match status" value="1"/>
</dbReference>
<dbReference type="EMBL" id="PNIX01000134">
    <property type="protein sequence ID" value="PMP83140.1"/>
    <property type="molecule type" value="Genomic_DNA"/>
</dbReference>
<dbReference type="Proteomes" id="UP000236910">
    <property type="component" value="Unassembled WGS sequence"/>
</dbReference>
<dbReference type="InterPro" id="IPR027304">
    <property type="entry name" value="Trigger_fact/SurA_dom_sf"/>
</dbReference>
<keyword evidence="2" id="KW-0472">Membrane</keyword>
<dbReference type="Pfam" id="PF13616">
    <property type="entry name" value="Rotamase_3"/>
    <property type="match status" value="1"/>
</dbReference>
<dbReference type="Pfam" id="PF13624">
    <property type="entry name" value="SurA_N_3"/>
    <property type="match status" value="1"/>
</dbReference>
<dbReference type="InterPro" id="IPR050245">
    <property type="entry name" value="PrsA_foldase"/>
</dbReference>
<dbReference type="Gene3D" id="1.10.4030.10">
    <property type="entry name" value="Porin chaperone SurA, peptide-binding domain"/>
    <property type="match status" value="1"/>
</dbReference>
<dbReference type="GO" id="GO:0003755">
    <property type="term" value="F:peptidyl-prolyl cis-trans isomerase activity"/>
    <property type="evidence" value="ECO:0007669"/>
    <property type="project" value="UniProtKB-KW"/>
</dbReference>
<dbReference type="PROSITE" id="PS50198">
    <property type="entry name" value="PPIC_PPIASE_2"/>
    <property type="match status" value="2"/>
</dbReference>
<dbReference type="AlphaFoldDB" id="A0A2J6X7S2"/>
<feature type="domain" description="PpiC" evidence="3">
    <location>
        <begin position="207"/>
        <end position="323"/>
    </location>
</feature>
<keyword evidence="1" id="KW-0413">Isomerase</keyword>
<reference evidence="4 5" key="1">
    <citation type="submission" date="2018-01" db="EMBL/GenBank/DDBJ databases">
        <title>Metagenomic assembled genomes from two thermal pools in the Uzon Caldera, Kamchatka, Russia.</title>
        <authorList>
            <person name="Wilkins L."/>
            <person name="Ettinger C."/>
        </authorList>
    </citation>
    <scope>NUCLEOTIDE SEQUENCE [LARGE SCALE GENOMIC DNA]</scope>
    <source>
        <strain evidence="4">ARK-10</strain>
    </source>
</reference>
<protein>
    <recommendedName>
        <fullName evidence="3">PpiC domain-containing protein</fullName>
    </recommendedName>
</protein>
<keyword evidence="1" id="KW-0697">Rotamase</keyword>
<evidence type="ECO:0000256" key="1">
    <source>
        <dbReference type="PROSITE-ProRule" id="PRU00278"/>
    </source>
</evidence>
<dbReference type="Pfam" id="PF00639">
    <property type="entry name" value="Rotamase"/>
    <property type="match status" value="1"/>
</dbReference>
<keyword evidence="2" id="KW-1133">Transmembrane helix</keyword>
<keyword evidence="2" id="KW-0812">Transmembrane</keyword>
<dbReference type="Gene3D" id="3.10.50.40">
    <property type="match status" value="2"/>
</dbReference>
<accession>A0A2J6X7S2</accession>
<dbReference type="PANTHER" id="PTHR47245">
    <property type="entry name" value="PEPTIDYLPROLYL ISOMERASE"/>
    <property type="match status" value="1"/>
</dbReference>
<feature type="domain" description="PpiC" evidence="3">
    <location>
        <begin position="334"/>
        <end position="434"/>
    </location>
</feature>
<evidence type="ECO:0000313" key="5">
    <source>
        <dbReference type="Proteomes" id="UP000236910"/>
    </source>
</evidence>
<evidence type="ECO:0000256" key="2">
    <source>
        <dbReference type="SAM" id="Phobius"/>
    </source>
</evidence>
<dbReference type="InterPro" id="IPR000297">
    <property type="entry name" value="PPIase_PpiC"/>
</dbReference>
<name>A0A2J6X7S2_9BACT</name>
<proteinExistence type="predicted"/>
<evidence type="ECO:0000259" key="3">
    <source>
        <dbReference type="PROSITE" id="PS50198"/>
    </source>
</evidence>
<sequence>MGRQSKIKKLRREGKLPRVEKEKPTPLWVKILIVILISVLVLGSASAVWGYAERNMAAKVGKETITIDQVNNELNYYRDLYKQLNMTLTQQQEAQLKDNILQSLIEESLLVQYAKDHNLKIDETQYKKNLEDQINQTIEQGKKNNGEKTFLDFVTGQYGSLDAYKQYLEKIYGPYVERPLLAQAALDQKYKDIKVTDEEIKQYFNSIKEVSAEHILVLLPDNPNKSQINNAKKLADEILNEINDLKAKDKNFNFATFAQKKVKEINDKNNGKEVLKYENLGYFPKGQMVKEFEDACFNPNAKVGDIIGPIKTQYGYHIIHILGKKTVAETYDQPEKVNVRIVQFNFDPKDAKSKENAYTSAKSISIQTRNGMSFIEAVKRFSQDETTKSKNGETGFFTKDEKPEIFSAVVNLKKGDITDPILVQNSYVVAQLIDKQPAKKATLEDKDIYNKVKDELINNKKAELRKQFIDELKRKYHVRT</sequence>
<gene>
    <name evidence="4" type="ORF">C0175_02390</name>
</gene>
<comment type="caution">
    <text evidence="4">The sequence shown here is derived from an EMBL/GenBank/DDBJ whole genome shotgun (WGS) entry which is preliminary data.</text>
</comment>
<organism evidence="4 5">
    <name type="scientific">Caldisericum exile</name>
    <dbReference type="NCBI Taxonomy" id="693075"/>
    <lineage>
        <taxon>Bacteria</taxon>
        <taxon>Pseudomonadati</taxon>
        <taxon>Caldisericota/Cryosericota group</taxon>
        <taxon>Caldisericota</taxon>
        <taxon>Caldisericia</taxon>
        <taxon>Caldisericales</taxon>
        <taxon>Caldisericaceae</taxon>
        <taxon>Caldisericum</taxon>
    </lineage>
</organism>
<dbReference type="SUPFAM" id="SSF54534">
    <property type="entry name" value="FKBP-like"/>
    <property type="match status" value="2"/>
</dbReference>
<feature type="non-terminal residue" evidence="4">
    <location>
        <position position="480"/>
    </location>
</feature>
<dbReference type="InterPro" id="IPR046357">
    <property type="entry name" value="PPIase_dom_sf"/>
</dbReference>